<organism evidence="1 2">
    <name type="scientific">Catharanthus roseus</name>
    <name type="common">Madagascar periwinkle</name>
    <name type="synonym">Vinca rosea</name>
    <dbReference type="NCBI Taxonomy" id="4058"/>
    <lineage>
        <taxon>Eukaryota</taxon>
        <taxon>Viridiplantae</taxon>
        <taxon>Streptophyta</taxon>
        <taxon>Embryophyta</taxon>
        <taxon>Tracheophyta</taxon>
        <taxon>Spermatophyta</taxon>
        <taxon>Magnoliopsida</taxon>
        <taxon>eudicotyledons</taxon>
        <taxon>Gunneridae</taxon>
        <taxon>Pentapetalae</taxon>
        <taxon>asterids</taxon>
        <taxon>lamiids</taxon>
        <taxon>Gentianales</taxon>
        <taxon>Apocynaceae</taxon>
        <taxon>Rauvolfioideae</taxon>
        <taxon>Vinceae</taxon>
        <taxon>Catharanthinae</taxon>
        <taxon>Catharanthus</taxon>
    </lineage>
</organism>
<gene>
    <name evidence="1" type="ORF">M9H77_08340</name>
</gene>
<protein>
    <submittedName>
        <fullName evidence="1">Uncharacterized protein</fullName>
    </submittedName>
</protein>
<keyword evidence="2" id="KW-1185">Reference proteome</keyword>
<proteinExistence type="predicted"/>
<reference evidence="2" key="1">
    <citation type="journal article" date="2023" name="Nat. Plants">
        <title>Single-cell RNA sequencing provides a high-resolution roadmap for understanding the multicellular compartmentation of specialized metabolism.</title>
        <authorList>
            <person name="Sun S."/>
            <person name="Shen X."/>
            <person name="Li Y."/>
            <person name="Li Y."/>
            <person name="Wang S."/>
            <person name="Li R."/>
            <person name="Zhang H."/>
            <person name="Shen G."/>
            <person name="Guo B."/>
            <person name="Wei J."/>
            <person name="Xu J."/>
            <person name="St-Pierre B."/>
            <person name="Chen S."/>
            <person name="Sun C."/>
        </authorList>
    </citation>
    <scope>NUCLEOTIDE SEQUENCE [LARGE SCALE GENOMIC DNA]</scope>
</reference>
<evidence type="ECO:0000313" key="1">
    <source>
        <dbReference type="EMBL" id="KAI5677390.1"/>
    </source>
</evidence>
<comment type="caution">
    <text evidence="1">The sequence shown here is derived from an EMBL/GenBank/DDBJ whole genome shotgun (WGS) entry which is preliminary data.</text>
</comment>
<evidence type="ECO:0000313" key="2">
    <source>
        <dbReference type="Proteomes" id="UP001060085"/>
    </source>
</evidence>
<dbReference type="Proteomes" id="UP001060085">
    <property type="component" value="Linkage Group LG02"/>
</dbReference>
<sequence length="202" mass="23490">MEYNWSNQSCKKIEAKSKQADYQSELARDMHNFHHGSDNGFNAYGGNNHGNPNFTPGRHFRVEFSEVNDLPQAQEVVDKSIVLHVEEEAFNEELCDFMSGKNQEKERVEEKERLVERLCIFYSICIILKESENFESSKEKESELKKMKVEQREKEIVVLEKSKELNLYANETNSFLIQARMKMESLPTSPSRSLTSFPLIPT</sequence>
<name>A0ACC0BXJ5_CATRO</name>
<accession>A0ACC0BXJ5</accession>
<dbReference type="EMBL" id="CM044702">
    <property type="protein sequence ID" value="KAI5677390.1"/>
    <property type="molecule type" value="Genomic_DNA"/>
</dbReference>